<accession>A0A9D2JXA4</accession>
<dbReference type="Pfam" id="PF06041">
    <property type="entry name" value="DUF924"/>
    <property type="match status" value="1"/>
</dbReference>
<dbReference type="EMBL" id="DXAZ01000065">
    <property type="protein sequence ID" value="HIZ71060.1"/>
    <property type="molecule type" value="Genomic_DNA"/>
</dbReference>
<name>A0A9D2JXA4_9LACT</name>
<dbReference type="Gene3D" id="1.25.40.10">
    <property type="entry name" value="Tetratricopeptide repeat domain"/>
    <property type="match status" value="1"/>
</dbReference>
<dbReference type="Gene3D" id="1.20.58.320">
    <property type="entry name" value="TPR-like"/>
    <property type="match status" value="1"/>
</dbReference>
<reference evidence="1" key="2">
    <citation type="submission" date="2021-04" db="EMBL/GenBank/DDBJ databases">
        <authorList>
            <person name="Gilroy R."/>
        </authorList>
    </citation>
    <scope>NUCLEOTIDE SEQUENCE</scope>
    <source>
        <strain evidence="1">CHK169-4300</strain>
    </source>
</reference>
<reference evidence="1" key="1">
    <citation type="journal article" date="2021" name="PeerJ">
        <title>Extensive microbial diversity within the chicken gut microbiome revealed by metagenomics and culture.</title>
        <authorList>
            <person name="Gilroy R."/>
            <person name="Ravi A."/>
            <person name="Getino M."/>
            <person name="Pursley I."/>
            <person name="Horton D.L."/>
            <person name="Alikhan N.F."/>
            <person name="Baker D."/>
            <person name="Gharbi K."/>
            <person name="Hall N."/>
            <person name="Watson M."/>
            <person name="Adriaenssens E.M."/>
            <person name="Foster-Nyarko E."/>
            <person name="Jarju S."/>
            <person name="Secka A."/>
            <person name="Antonio M."/>
            <person name="Oren A."/>
            <person name="Chaudhuri R.R."/>
            <person name="La Ragione R."/>
            <person name="Hildebrand F."/>
            <person name="Pallen M.J."/>
        </authorList>
    </citation>
    <scope>NUCLEOTIDE SEQUENCE</scope>
    <source>
        <strain evidence="1">CHK169-4300</strain>
    </source>
</reference>
<protein>
    <submittedName>
        <fullName evidence="1">DUF924 domain-containing protein</fullName>
    </submittedName>
</protein>
<organism evidence="1 2">
    <name type="scientific">Candidatus Atopostipes pullistercoris</name>
    <dbReference type="NCBI Taxonomy" id="2838467"/>
    <lineage>
        <taxon>Bacteria</taxon>
        <taxon>Bacillati</taxon>
        <taxon>Bacillota</taxon>
        <taxon>Bacilli</taxon>
        <taxon>Lactobacillales</taxon>
        <taxon>Carnobacteriaceae</taxon>
        <taxon>Atopostipes</taxon>
    </lineage>
</organism>
<sequence length="185" mass="22880">MKRVPAKEVYDFWFDEKNKAYWFEQNEEFDREIRRRFYETWEAARQGLLYEWRLTYEGALAEIIVLDQFSRNLNRGTMLSYTQDRMALILSQNLIEQYPEYKNRPKDEINFIYLPWMHSESKEIHQQAEKLYIDLDDKEAIKYMEQHKEIIDRFGRYPYRNEAMGRTSTAEEMDFIRNNRFDFTK</sequence>
<evidence type="ECO:0000313" key="1">
    <source>
        <dbReference type="EMBL" id="HIZ71060.1"/>
    </source>
</evidence>
<dbReference type="InterPro" id="IPR010323">
    <property type="entry name" value="DUF924"/>
</dbReference>
<dbReference type="AlphaFoldDB" id="A0A9D2JXA4"/>
<dbReference type="Proteomes" id="UP000824106">
    <property type="component" value="Unassembled WGS sequence"/>
</dbReference>
<dbReference type="SUPFAM" id="SSF48452">
    <property type="entry name" value="TPR-like"/>
    <property type="match status" value="1"/>
</dbReference>
<proteinExistence type="predicted"/>
<dbReference type="InterPro" id="IPR011990">
    <property type="entry name" value="TPR-like_helical_dom_sf"/>
</dbReference>
<comment type="caution">
    <text evidence="1">The sequence shown here is derived from an EMBL/GenBank/DDBJ whole genome shotgun (WGS) entry which is preliminary data.</text>
</comment>
<evidence type="ECO:0000313" key="2">
    <source>
        <dbReference type="Proteomes" id="UP000824106"/>
    </source>
</evidence>
<gene>
    <name evidence="1" type="ORF">H9808_04775</name>
</gene>